<dbReference type="SUPFAM" id="SSF51735">
    <property type="entry name" value="NAD(P)-binding Rossmann-fold domains"/>
    <property type="match status" value="1"/>
</dbReference>
<name>A0AB34VF59_9GAMM</name>
<accession>A0AB34VF59</accession>
<comment type="caution">
    <text evidence="1">The sequence shown here is derived from an EMBL/GenBank/DDBJ whole genome shotgun (WGS) entry which is preliminary data.</text>
</comment>
<dbReference type="InterPro" id="IPR036291">
    <property type="entry name" value="NAD(P)-bd_dom_sf"/>
</dbReference>
<organism evidence="1 2">
    <name type="scientific">Pantoea stewartii</name>
    <dbReference type="NCBI Taxonomy" id="66269"/>
    <lineage>
        <taxon>Bacteria</taxon>
        <taxon>Pseudomonadati</taxon>
        <taxon>Pseudomonadota</taxon>
        <taxon>Gammaproteobacteria</taxon>
        <taxon>Enterobacterales</taxon>
        <taxon>Erwiniaceae</taxon>
        <taxon>Pantoea</taxon>
    </lineage>
</organism>
<dbReference type="PANTHER" id="PTHR14097:SF8">
    <property type="entry name" value="NAD(P)-BINDING DOMAIN-CONTAINING PROTEIN"/>
    <property type="match status" value="1"/>
</dbReference>
<proteinExistence type="predicted"/>
<evidence type="ECO:0000313" key="2">
    <source>
        <dbReference type="Proteomes" id="UP000072520"/>
    </source>
</evidence>
<dbReference type="RefSeq" id="WP_058708829.1">
    <property type="nucleotide sequence ID" value="NZ_LDSI01000018.1"/>
</dbReference>
<dbReference type="AlphaFoldDB" id="A0AB34VF59"/>
<dbReference type="Gene3D" id="3.40.50.720">
    <property type="entry name" value="NAD(P)-binding Rossmann-like Domain"/>
    <property type="match status" value="1"/>
</dbReference>
<gene>
    <name evidence="1" type="ORF">RSA13_13795</name>
</gene>
<dbReference type="PANTHER" id="PTHR14097">
    <property type="entry name" value="OXIDOREDUCTASE HTATIP2"/>
    <property type="match status" value="1"/>
</dbReference>
<reference evidence="1 2" key="1">
    <citation type="journal article" date="2016" name="Front. Microbiol.">
        <title>Genomic Resource of Rice Seed Associated Bacteria.</title>
        <authorList>
            <person name="Midha S."/>
            <person name="Bansal K."/>
            <person name="Sharma S."/>
            <person name="Kumar N."/>
            <person name="Patil P.P."/>
            <person name="Chaudhry V."/>
            <person name="Patil P.B."/>
        </authorList>
    </citation>
    <scope>NUCLEOTIDE SEQUENCE [LARGE SCALE GENOMIC DNA]</scope>
    <source>
        <strain evidence="1 2">RSA13</strain>
    </source>
</reference>
<protein>
    <submittedName>
        <fullName evidence="1">Epimerase</fullName>
    </submittedName>
</protein>
<sequence>MKILLYGSTGMVGQGVLRECLKASDVESVTVVVRSPLAEKNPRLRQIVSETLTVSLPDTGDTDSWDACFYCVGVSAYGMTEDDYCRLTCNLTLDVATYLFRVNPAMMFIYVSAAGADTSETAKTMWARVKGRTENALSRLGFASAIMFRPGIIQPLDGIRSRTFLYRLLYRLMAPVLPMLKRLLPDSILTTEEIGRAMLNAVRTGYSNAVLEKEDICRLALNIPAPSAAGRG</sequence>
<dbReference type="EMBL" id="LDSI01000018">
    <property type="protein sequence ID" value="KTS96691.1"/>
    <property type="molecule type" value="Genomic_DNA"/>
</dbReference>
<dbReference type="Proteomes" id="UP000072520">
    <property type="component" value="Unassembled WGS sequence"/>
</dbReference>
<evidence type="ECO:0000313" key="1">
    <source>
        <dbReference type="EMBL" id="KTS96691.1"/>
    </source>
</evidence>